<sequence length="222" mass="24024">SYLKDNRSSAETYQGPGVKEGTAILRKVKQELGVPVISDVHGVEEIPAAAEVLDIIQIPAYMSMQTSLVVAAGKTGKVINVKKGQFLHPLDMKSVIGKLEYAGNTNILLTERGSCFGYRTLITDMRSLPLMRSLGYPVVFDPTHSLRNYGISSSDKRGGSPELIPYISRAGVAAGCDAVFIETHDNLSEAKCDAASMLPLEQLEPLLETLMEIDSIVRPSIS</sequence>
<evidence type="ECO:0000313" key="8">
    <source>
        <dbReference type="EMBL" id="GAG10490.1"/>
    </source>
</evidence>
<evidence type="ECO:0000256" key="4">
    <source>
        <dbReference type="ARBA" id="ARBA00022490"/>
    </source>
</evidence>
<name>X0UXM0_9ZZZZ</name>
<comment type="subcellular location">
    <subcellularLocation>
        <location evidence="1">Cytoplasm</location>
    </subcellularLocation>
</comment>
<evidence type="ECO:0000256" key="1">
    <source>
        <dbReference type="ARBA" id="ARBA00004496"/>
    </source>
</evidence>
<dbReference type="InterPro" id="IPR013785">
    <property type="entry name" value="Aldolase_TIM"/>
</dbReference>
<dbReference type="InterPro" id="IPR006218">
    <property type="entry name" value="DAHP1/KDSA"/>
</dbReference>
<comment type="similarity">
    <text evidence="2">Belongs to the KdsA family.</text>
</comment>
<dbReference type="EC" id="2.5.1.55" evidence="3"/>
<evidence type="ECO:0000256" key="6">
    <source>
        <dbReference type="ARBA" id="ARBA00049112"/>
    </source>
</evidence>
<organism evidence="8">
    <name type="scientific">marine sediment metagenome</name>
    <dbReference type="NCBI Taxonomy" id="412755"/>
    <lineage>
        <taxon>unclassified sequences</taxon>
        <taxon>metagenomes</taxon>
        <taxon>ecological metagenomes</taxon>
    </lineage>
</organism>
<dbReference type="NCBIfam" id="NF003543">
    <property type="entry name" value="PRK05198.1"/>
    <property type="match status" value="1"/>
</dbReference>
<keyword evidence="5" id="KW-0808">Transferase</keyword>
<dbReference type="GO" id="GO:0005737">
    <property type="term" value="C:cytoplasm"/>
    <property type="evidence" value="ECO:0007669"/>
    <property type="project" value="UniProtKB-SubCell"/>
</dbReference>
<dbReference type="PANTHER" id="PTHR21057">
    <property type="entry name" value="PHOSPHO-2-DEHYDRO-3-DEOXYHEPTONATE ALDOLASE"/>
    <property type="match status" value="1"/>
</dbReference>
<proteinExistence type="inferred from homology"/>
<evidence type="ECO:0000256" key="5">
    <source>
        <dbReference type="ARBA" id="ARBA00022679"/>
    </source>
</evidence>
<dbReference type="EMBL" id="BARS01020709">
    <property type="protein sequence ID" value="GAG10490.1"/>
    <property type="molecule type" value="Genomic_DNA"/>
</dbReference>
<reference evidence="8" key="1">
    <citation type="journal article" date="2014" name="Front. Microbiol.">
        <title>High frequency of phylogenetically diverse reductive dehalogenase-homologous genes in deep subseafloor sedimentary metagenomes.</title>
        <authorList>
            <person name="Kawai M."/>
            <person name="Futagami T."/>
            <person name="Toyoda A."/>
            <person name="Takaki Y."/>
            <person name="Nishi S."/>
            <person name="Hori S."/>
            <person name="Arai W."/>
            <person name="Tsubouchi T."/>
            <person name="Morono Y."/>
            <person name="Uchiyama I."/>
            <person name="Ito T."/>
            <person name="Fujiyama A."/>
            <person name="Inagaki F."/>
            <person name="Takami H."/>
        </authorList>
    </citation>
    <scope>NUCLEOTIDE SEQUENCE</scope>
    <source>
        <strain evidence="8">Expedition CK06-06</strain>
    </source>
</reference>
<comment type="catalytic activity">
    <reaction evidence="6">
        <text>D-arabinose 5-phosphate + phosphoenolpyruvate + H2O = 3-deoxy-alpha-D-manno-2-octulosonate-8-phosphate + phosphate</text>
        <dbReference type="Rhea" id="RHEA:14053"/>
        <dbReference type="ChEBI" id="CHEBI:15377"/>
        <dbReference type="ChEBI" id="CHEBI:43474"/>
        <dbReference type="ChEBI" id="CHEBI:57693"/>
        <dbReference type="ChEBI" id="CHEBI:58702"/>
        <dbReference type="ChEBI" id="CHEBI:85985"/>
        <dbReference type="EC" id="2.5.1.55"/>
    </reaction>
</comment>
<feature type="non-terminal residue" evidence="8">
    <location>
        <position position="1"/>
    </location>
</feature>
<dbReference type="InterPro" id="IPR006269">
    <property type="entry name" value="KDO8P_synthase"/>
</dbReference>
<dbReference type="GO" id="GO:0008676">
    <property type="term" value="F:3-deoxy-8-phosphooctulonate synthase activity"/>
    <property type="evidence" value="ECO:0007669"/>
    <property type="project" value="UniProtKB-EC"/>
</dbReference>
<evidence type="ECO:0000256" key="3">
    <source>
        <dbReference type="ARBA" id="ARBA00012693"/>
    </source>
</evidence>
<feature type="domain" description="DAHP synthetase I/KDSA" evidence="7">
    <location>
        <begin position="4"/>
        <end position="216"/>
    </location>
</feature>
<dbReference type="Gene3D" id="3.20.20.70">
    <property type="entry name" value="Aldolase class I"/>
    <property type="match status" value="1"/>
</dbReference>
<evidence type="ECO:0000256" key="2">
    <source>
        <dbReference type="ARBA" id="ARBA00010499"/>
    </source>
</evidence>
<gene>
    <name evidence="8" type="ORF">S01H1_33362</name>
</gene>
<dbReference type="AlphaFoldDB" id="X0UXM0"/>
<dbReference type="SUPFAM" id="SSF51569">
    <property type="entry name" value="Aldolase"/>
    <property type="match status" value="1"/>
</dbReference>
<dbReference type="Pfam" id="PF00793">
    <property type="entry name" value="DAHP_synth_1"/>
    <property type="match status" value="1"/>
</dbReference>
<protein>
    <recommendedName>
        <fullName evidence="3">3-deoxy-8-phosphooctulonate synthase</fullName>
        <ecNumber evidence="3">2.5.1.55</ecNumber>
    </recommendedName>
</protein>
<comment type="caution">
    <text evidence="8">The sequence shown here is derived from an EMBL/GenBank/DDBJ whole genome shotgun (WGS) entry which is preliminary data.</text>
</comment>
<keyword evidence="4" id="KW-0963">Cytoplasm</keyword>
<accession>X0UXM0</accession>
<evidence type="ECO:0000259" key="7">
    <source>
        <dbReference type="Pfam" id="PF00793"/>
    </source>
</evidence>